<reference evidence="5 6" key="1">
    <citation type="submission" date="2024-01" db="EMBL/GenBank/DDBJ databases">
        <authorList>
            <person name="Waweru B."/>
        </authorList>
    </citation>
    <scope>NUCLEOTIDE SEQUENCE [LARGE SCALE GENOMIC DNA]</scope>
</reference>
<protein>
    <submittedName>
        <fullName evidence="5">Uncharacterized protein</fullName>
    </submittedName>
</protein>
<comment type="caution">
    <text evidence="5">The sequence shown here is derived from an EMBL/GenBank/DDBJ whole genome shotgun (WGS) entry which is preliminary data.</text>
</comment>
<evidence type="ECO:0000256" key="2">
    <source>
        <dbReference type="ARBA" id="ARBA00022723"/>
    </source>
</evidence>
<evidence type="ECO:0000256" key="3">
    <source>
        <dbReference type="ARBA" id="ARBA00022833"/>
    </source>
</evidence>
<dbReference type="InterPro" id="IPR047109">
    <property type="entry name" value="CAD-like"/>
</dbReference>
<sequence>MSLDATDQGGLVFTQAMSSESVKEDCLAWAARDPSGVLSPYQFSRSLGKLGVALLCRINAQRQQDWLIPNHLDFITDTASGEHPFDPYVSLLKTAGVFVLVGFPSEVKFSPSSLLIGNLLQTFFT</sequence>
<accession>A0AAV1QU48</accession>
<name>A0AAV1QU48_9ROSI</name>
<dbReference type="GO" id="GO:0016616">
    <property type="term" value="F:oxidoreductase activity, acting on the CH-OH group of donors, NAD or NADP as acceptor"/>
    <property type="evidence" value="ECO:0007669"/>
    <property type="project" value="InterPro"/>
</dbReference>
<organism evidence="5 6">
    <name type="scientific">Dovyalis caffra</name>
    <dbReference type="NCBI Taxonomy" id="77055"/>
    <lineage>
        <taxon>Eukaryota</taxon>
        <taxon>Viridiplantae</taxon>
        <taxon>Streptophyta</taxon>
        <taxon>Embryophyta</taxon>
        <taxon>Tracheophyta</taxon>
        <taxon>Spermatophyta</taxon>
        <taxon>Magnoliopsida</taxon>
        <taxon>eudicotyledons</taxon>
        <taxon>Gunneridae</taxon>
        <taxon>Pentapetalae</taxon>
        <taxon>rosids</taxon>
        <taxon>fabids</taxon>
        <taxon>Malpighiales</taxon>
        <taxon>Salicaceae</taxon>
        <taxon>Flacourtieae</taxon>
        <taxon>Dovyalis</taxon>
    </lineage>
</organism>
<proteinExistence type="inferred from homology"/>
<keyword evidence="4" id="KW-0560">Oxidoreductase</keyword>
<dbReference type="PANTHER" id="PTHR42683">
    <property type="entry name" value="ALDEHYDE REDUCTASE"/>
    <property type="match status" value="1"/>
</dbReference>
<gene>
    <name evidence="5" type="ORF">DCAF_LOCUS1460</name>
</gene>
<keyword evidence="6" id="KW-1185">Reference proteome</keyword>
<dbReference type="EMBL" id="CAWUPB010000174">
    <property type="protein sequence ID" value="CAK7323830.1"/>
    <property type="molecule type" value="Genomic_DNA"/>
</dbReference>
<evidence type="ECO:0000256" key="4">
    <source>
        <dbReference type="ARBA" id="ARBA00023002"/>
    </source>
</evidence>
<keyword evidence="2" id="KW-0479">Metal-binding</keyword>
<evidence type="ECO:0000313" key="5">
    <source>
        <dbReference type="EMBL" id="CAK7323830.1"/>
    </source>
</evidence>
<keyword evidence="3" id="KW-0862">Zinc</keyword>
<evidence type="ECO:0000313" key="6">
    <source>
        <dbReference type="Proteomes" id="UP001314170"/>
    </source>
</evidence>
<evidence type="ECO:0000256" key="1">
    <source>
        <dbReference type="ARBA" id="ARBA00008072"/>
    </source>
</evidence>
<dbReference type="Proteomes" id="UP001314170">
    <property type="component" value="Unassembled WGS sequence"/>
</dbReference>
<dbReference type="Gene3D" id="3.40.50.720">
    <property type="entry name" value="NAD(P)-binding Rossmann-like Domain"/>
    <property type="match status" value="1"/>
</dbReference>
<dbReference type="AlphaFoldDB" id="A0AAV1QU48"/>
<dbReference type="GO" id="GO:0046872">
    <property type="term" value="F:metal ion binding"/>
    <property type="evidence" value="ECO:0007669"/>
    <property type="project" value="UniProtKB-KW"/>
</dbReference>
<comment type="similarity">
    <text evidence="1">Belongs to the zinc-containing alcohol dehydrogenase family.</text>
</comment>